<evidence type="ECO:0000256" key="9">
    <source>
        <dbReference type="ARBA" id="ARBA00033102"/>
    </source>
</evidence>
<feature type="binding site" evidence="13">
    <location>
        <position position="158"/>
    </location>
    <ligand>
        <name>substrate</name>
    </ligand>
</feature>
<evidence type="ECO:0000313" key="17">
    <source>
        <dbReference type="Proteomes" id="UP000184310"/>
    </source>
</evidence>
<dbReference type="InterPro" id="IPR036068">
    <property type="entry name" value="Nicotinate_pribotase-like_C"/>
</dbReference>
<dbReference type="GO" id="GO:0005737">
    <property type="term" value="C:cytoplasm"/>
    <property type="evidence" value="ECO:0007669"/>
    <property type="project" value="TreeGrafter"/>
</dbReference>
<reference evidence="16 17" key="1">
    <citation type="submission" date="2016-11" db="EMBL/GenBank/DDBJ databases">
        <authorList>
            <person name="Jaros S."/>
            <person name="Januszkiewicz K."/>
            <person name="Wedrychowicz H."/>
        </authorList>
    </citation>
    <scope>NUCLEOTIDE SEQUENCE [LARGE SCALE GENOMIC DNA]</scope>
    <source>
        <strain evidence="16 17">DSM 21758</strain>
    </source>
</reference>
<evidence type="ECO:0000256" key="2">
    <source>
        <dbReference type="ARBA" id="ARBA00004893"/>
    </source>
</evidence>
<dbReference type="GO" id="GO:0009435">
    <property type="term" value="P:NAD+ biosynthetic process"/>
    <property type="evidence" value="ECO:0007669"/>
    <property type="project" value="UniProtKB-UniPathway"/>
</dbReference>
<keyword evidence="6" id="KW-0662">Pyridine nucleotide biosynthesis</keyword>
<evidence type="ECO:0000256" key="8">
    <source>
        <dbReference type="ARBA" id="ARBA00022679"/>
    </source>
</evidence>
<evidence type="ECO:0000256" key="11">
    <source>
        <dbReference type="ARBA" id="ARBA00069173"/>
    </source>
</evidence>
<name>A0A1M6ARJ3_9CLOT</name>
<dbReference type="GO" id="GO:0034213">
    <property type="term" value="P:quinolinate catabolic process"/>
    <property type="evidence" value="ECO:0007669"/>
    <property type="project" value="TreeGrafter"/>
</dbReference>
<dbReference type="SUPFAM" id="SSF51690">
    <property type="entry name" value="Nicotinate/Quinolinate PRTase C-terminal domain-like"/>
    <property type="match status" value="1"/>
</dbReference>
<evidence type="ECO:0000256" key="1">
    <source>
        <dbReference type="ARBA" id="ARBA00003237"/>
    </source>
</evidence>
<feature type="binding site" evidence="13">
    <location>
        <begin position="134"/>
        <end position="136"/>
    </location>
    <ligand>
        <name>substrate</name>
    </ligand>
</feature>
<feature type="binding site" evidence="13">
    <location>
        <position position="168"/>
    </location>
    <ligand>
        <name>substrate</name>
    </ligand>
</feature>
<dbReference type="FunFam" id="3.90.1170.20:FF:000001">
    <property type="entry name" value="Nicotinate-nucleotide diphosphorylase (Carboxylating)"/>
    <property type="match status" value="1"/>
</dbReference>
<evidence type="ECO:0000256" key="6">
    <source>
        <dbReference type="ARBA" id="ARBA00022642"/>
    </source>
</evidence>
<dbReference type="Pfam" id="PF02749">
    <property type="entry name" value="QRPTase_N"/>
    <property type="match status" value="1"/>
</dbReference>
<dbReference type="PIRSF" id="PIRSF006250">
    <property type="entry name" value="NadC_ModD"/>
    <property type="match status" value="1"/>
</dbReference>
<dbReference type="Proteomes" id="UP000184310">
    <property type="component" value="Unassembled WGS sequence"/>
</dbReference>
<comment type="function">
    <text evidence="1">Involved in the catabolism of quinolinic acid (QA).</text>
</comment>
<gene>
    <name evidence="16" type="ORF">SAMN02745163_00157</name>
</gene>
<dbReference type="InterPro" id="IPR027277">
    <property type="entry name" value="NadC/ModD"/>
</dbReference>
<evidence type="ECO:0000256" key="7">
    <source>
        <dbReference type="ARBA" id="ARBA00022676"/>
    </source>
</evidence>
<feature type="binding site" evidence="13">
    <location>
        <position position="101"/>
    </location>
    <ligand>
        <name>substrate</name>
    </ligand>
</feature>
<comment type="pathway">
    <text evidence="2">Cofactor biosynthesis; NAD(+) biosynthesis; nicotinate D-ribonucleotide from quinolinate: step 1/1.</text>
</comment>
<protein>
    <recommendedName>
        <fullName evidence="11">Probable nicotinate-nucleotide pyrophosphorylase [carboxylating]</fullName>
        <ecNumber evidence="5">2.4.2.19</ecNumber>
    </recommendedName>
    <alternativeName>
        <fullName evidence="9">Quinolinate phosphoribosyltransferase [decarboxylating]</fullName>
    </alternativeName>
</protein>
<dbReference type="STRING" id="1121302.SAMN02745163_00157"/>
<dbReference type="SUPFAM" id="SSF54675">
    <property type="entry name" value="Nicotinate/Quinolinate PRTase N-terminal domain-like"/>
    <property type="match status" value="1"/>
</dbReference>
<evidence type="ECO:0000256" key="12">
    <source>
        <dbReference type="PIRNR" id="PIRNR006250"/>
    </source>
</evidence>
<keyword evidence="8 12" id="KW-0808">Transferase</keyword>
<dbReference type="EMBL" id="FQZB01000003">
    <property type="protein sequence ID" value="SHI39047.1"/>
    <property type="molecule type" value="Genomic_DNA"/>
</dbReference>
<dbReference type="NCBIfam" id="TIGR00078">
    <property type="entry name" value="nadC"/>
    <property type="match status" value="1"/>
</dbReference>
<dbReference type="InterPro" id="IPR002638">
    <property type="entry name" value="Quinolinate_PRibosylTrfase_C"/>
</dbReference>
<comment type="similarity">
    <text evidence="3 12">Belongs to the NadC/ModD family.</text>
</comment>
<evidence type="ECO:0000256" key="4">
    <source>
        <dbReference type="ARBA" id="ARBA00011218"/>
    </source>
</evidence>
<dbReference type="PANTHER" id="PTHR32179:SF3">
    <property type="entry name" value="NICOTINATE-NUCLEOTIDE PYROPHOSPHORYLASE [CARBOXYLATING]"/>
    <property type="match status" value="1"/>
</dbReference>
<feature type="domain" description="Quinolinate phosphoribosyl transferase N-terminal" evidence="15">
    <location>
        <begin position="23"/>
        <end position="111"/>
    </location>
</feature>
<evidence type="ECO:0000256" key="5">
    <source>
        <dbReference type="ARBA" id="ARBA00011944"/>
    </source>
</evidence>
<dbReference type="InterPro" id="IPR022412">
    <property type="entry name" value="Quinolinate_PRibosylTrfase_N"/>
</dbReference>
<dbReference type="RefSeq" id="WP_072984298.1">
    <property type="nucleotide sequence ID" value="NZ_FQZB01000003.1"/>
</dbReference>
<dbReference type="OrthoDB" id="9782546at2"/>
<dbReference type="UniPathway" id="UPA00253">
    <property type="reaction ID" value="UER00331"/>
</dbReference>
<dbReference type="Gene3D" id="3.20.20.70">
    <property type="entry name" value="Aldolase class I"/>
    <property type="match status" value="1"/>
</dbReference>
<comment type="subunit">
    <text evidence="4">Hexamer formed by 3 homodimers.</text>
</comment>
<accession>A0A1M6ARJ3</accession>
<evidence type="ECO:0000259" key="15">
    <source>
        <dbReference type="Pfam" id="PF02749"/>
    </source>
</evidence>
<evidence type="ECO:0000256" key="13">
    <source>
        <dbReference type="PIRSR" id="PIRSR006250-1"/>
    </source>
</evidence>
<dbReference type="InterPro" id="IPR013785">
    <property type="entry name" value="Aldolase_TIM"/>
</dbReference>
<feature type="binding site" evidence="13">
    <location>
        <position position="219"/>
    </location>
    <ligand>
        <name>substrate</name>
    </ligand>
</feature>
<dbReference type="InterPro" id="IPR004393">
    <property type="entry name" value="NadC"/>
</dbReference>
<dbReference type="AlphaFoldDB" id="A0A1M6ARJ3"/>
<sequence>MLNWLIIDDIIKGSLKEDMPIEDITTNCIIDENYNSTIDLIAKDNGIIAGLEVFKRVFDILSINLGDAKVELLKKDGDTVAYGDLVATLTGSTKCILAGERTALNILQRMSGIATLTNLFVKEIKDTNTKILDTRKTTPLLRILEKYSVIVGGGFNHRFNLSDGILLKDNHIAYAGGIKNAVSKAKASTSFVRKIEVETENLDMVKEALQAKADIIMLDNMDLSTIKAAITMIDKKALTECSGNVNLTNIKEIANTGVDFISIGALTHSFKALDLSMKNLRRI</sequence>
<proteinExistence type="inferred from homology"/>
<dbReference type="InterPro" id="IPR037128">
    <property type="entry name" value="Quinolinate_PRibosylTase_N_sf"/>
</dbReference>
<dbReference type="Pfam" id="PF01729">
    <property type="entry name" value="QRPTase_C"/>
    <property type="match status" value="1"/>
</dbReference>
<dbReference type="Gene3D" id="3.90.1170.20">
    <property type="entry name" value="Quinolinate phosphoribosyl transferase, N-terminal domain"/>
    <property type="match status" value="1"/>
</dbReference>
<keyword evidence="17" id="KW-1185">Reference proteome</keyword>
<dbReference type="PANTHER" id="PTHR32179">
    <property type="entry name" value="NICOTINATE-NUCLEOTIDE PYROPHOSPHORYLASE [CARBOXYLATING]"/>
    <property type="match status" value="1"/>
</dbReference>
<keyword evidence="7 12" id="KW-0328">Glycosyltransferase</keyword>
<evidence type="ECO:0000256" key="10">
    <source>
        <dbReference type="ARBA" id="ARBA00047445"/>
    </source>
</evidence>
<comment type="catalytic activity">
    <reaction evidence="10">
        <text>nicotinate beta-D-ribonucleotide + CO2 + diphosphate = quinolinate + 5-phospho-alpha-D-ribose 1-diphosphate + 2 H(+)</text>
        <dbReference type="Rhea" id="RHEA:12733"/>
        <dbReference type="ChEBI" id="CHEBI:15378"/>
        <dbReference type="ChEBI" id="CHEBI:16526"/>
        <dbReference type="ChEBI" id="CHEBI:29959"/>
        <dbReference type="ChEBI" id="CHEBI:33019"/>
        <dbReference type="ChEBI" id="CHEBI:57502"/>
        <dbReference type="ChEBI" id="CHEBI:58017"/>
        <dbReference type="EC" id="2.4.2.19"/>
    </reaction>
</comment>
<dbReference type="GO" id="GO:0004514">
    <property type="term" value="F:nicotinate-nucleotide diphosphorylase (carboxylating) activity"/>
    <property type="evidence" value="ECO:0007669"/>
    <property type="project" value="UniProtKB-EC"/>
</dbReference>
<evidence type="ECO:0000256" key="3">
    <source>
        <dbReference type="ARBA" id="ARBA00009400"/>
    </source>
</evidence>
<evidence type="ECO:0000313" key="16">
    <source>
        <dbReference type="EMBL" id="SHI39047.1"/>
    </source>
</evidence>
<dbReference type="EC" id="2.4.2.19" evidence="5"/>
<organism evidence="16 17">
    <name type="scientific">Clostridium cavendishii DSM 21758</name>
    <dbReference type="NCBI Taxonomy" id="1121302"/>
    <lineage>
        <taxon>Bacteria</taxon>
        <taxon>Bacillati</taxon>
        <taxon>Bacillota</taxon>
        <taxon>Clostridia</taxon>
        <taxon>Eubacteriales</taxon>
        <taxon>Clostridiaceae</taxon>
        <taxon>Clostridium</taxon>
    </lineage>
</organism>
<feature type="binding site" evidence="13">
    <location>
        <position position="198"/>
    </location>
    <ligand>
        <name>substrate</name>
    </ligand>
</feature>
<feature type="domain" description="Quinolinate phosphoribosyl transferase C-terminal" evidence="14">
    <location>
        <begin position="113"/>
        <end position="278"/>
    </location>
</feature>
<feature type="binding site" evidence="13">
    <location>
        <begin position="242"/>
        <end position="244"/>
    </location>
    <ligand>
        <name>substrate</name>
    </ligand>
</feature>
<evidence type="ECO:0000259" key="14">
    <source>
        <dbReference type="Pfam" id="PF01729"/>
    </source>
</evidence>
<dbReference type="FunFam" id="3.20.20.70:FF:000030">
    <property type="entry name" value="Nicotinate-nucleotide pyrophosphorylase, carboxylating"/>
    <property type="match status" value="1"/>
</dbReference>
<dbReference type="CDD" id="cd01572">
    <property type="entry name" value="QPRTase"/>
    <property type="match status" value="1"/>
</dbReference>
<feature type="binding site" evidence="13">
    <location>
        <begin position="263"/>
        <end position="265"/>
    </location>
    <ligand>
        <name>substrate</name>
    </ligand>
</feature>